<name>A0ABR2V2K3_9PEZI</name>
<evidence type="ECO:0000313" key="2">
    <source>
        <dbReference type="EMBL" id="KAK9421159.1"/>
    </source>
</evidence>
<accession>A0ABR2V2K3</accession>
<evidence type="ECO:0000313" key="3">
    <source>
        <dbReference type="Proteomes" id="UP001408356"/>
    </source>
</evidence>
<feature type="region of interest" description="Disordered" evidence="1">
    <location>
        <begin position="1"/>
        <end position="85"/>
    </location>
</feature>
<feature type="compositionally biased region" description="Low complexity" evidence="1">
    <location>
        <begin position="45"/>
        <end position="63"/>
    </location>
</feature>
<reference evidence="2 3" key="1">
    <citation type="journal article" date="2024" name="J. Plant Pathol.">
        <title>Sequence and assembly of the genome of Seiridium unicorne, isolate CBS 538.82, causal agent of cypress canker disease.</title>
        <authorList>
            <person name="Scali E."/>
            <person name="Rocca G.D."/>
            <person name="Danti R."/>
            <person name="Garbelotto M."/>
            <person name="Barberini S."/>
            <person name="Baroncelli R."/>
            <person name="Emiliani G."/>
        </authorList>
    </citation>
    <scope>NUCLEOTIDE SEQUENCE [LARGE SCALE GENOMIC DNA]</scope>
    <source>
        <strain evidence="2 3">BM-138-508</strain>
    </source>
</reference>
<proteinExistence type="predicted"/>
<organism evidence="2 3">
    <name type="scientific">Seiridium unicorne</name>
    <dbReference type="NCBI Taxonomy" id="138068"/>
    <lineage>
        <taxon>Eukaryota</taxon>
        <taxon>Fungi</taxon>
        <taxon>Dikarya</taxon>
        <taxon>Ascomycota</taxon>
        <taxon>Pezizomycotina</taxon>
        <taxon>Sordariomycetes</taxon>
        <taxon>Xylariomycetidae</taxon>
        <taxon>Amphisphaeriales</taxon>
        <taxon>Sporocadaceae</taxon>
        <taxon>Seiridium</taxon>
    </lineage>
</organism>
<feature type="compositionally biased region" description="Basic and acidic residues" evidence="1">
    <location>
        <begin position="74"/>
        <end position="85"/>
    </location>
</feature>
<gene>
    <name evidence="2" type="ORF">SUNI508_06007</name>
</gene>
<dbReference type="EMBL" id="JARVKF010000201">
    <property type="protein sequence ID" value="KAK9421159.1"/>
    <property type="molecule type" value="Genomic_DNA"/>
</dbReference>
<dbReference type="Proteomes" id="UP001408356">
    <property type="component" value="Unassembled WGS sequence"/>
</dbReference>
<comment type="caution">
    <text evidence="2">The sequence shown here is derived from an EMBL/GenBank/DDBJ whole genome shotgun (WGS) entry which is preliminary data.</text>
</comment>
<evidence type="ECO:0000256" key="1">
    <source>
        <dbReference type="SAM" id="MobiDB-lite"/>
    </source>
</evidence>
<keyword evidence="3" id="KW-1185">Reference proteome</keyword>
<sequence>MKSAATSKERRKSFGIGGAGNIRTKEEALVDDLTPSSGQERRRSSVWSRSSGASGEASSGLLSKVKNALRNSTSKKDSSEENSSH</sequence>
<protein>
    <submittedName>
        <fullName evidence="2">Uncharacterized protein</fullName>
    </submittedName>
</protein>